<sequence length="105" mass="11304">MAENTEASVKAEADDNKPIGRPDSPNAEEPANEVDAIVYSDEEREDYERFGATPPPEHPNFGATYFDSKSEDEDSDEGKKKEEPKQSTPSSPTAPPAPPAPSAKA</sequence>
<reference evidence="3" key="1">
    <citation type="submission" date="2016-06" db="EMBL/GenBank/DDBJ databases">
        <authorList>
            <person name="Kjaerup R.B."/>
            <person name="Dalgaard T.S."/>
            <person name="Juul-Madsen H.R."/>
        </authorList>
    </citation>
    <scope>NUCLEOTIDE SEQUENCE [LARGE SCALE GENOMIC DNA]</scope>
</reference>
<evidence type="ECO:0000313" key="3">
    <source>
        <dbReference type="Proteomes" id="UP000201248"/>
    </source>
</evidence>
<evidence type="ECO:0000313" key="2">
    <source>
        <dbReference type="EMBL" id="AMS02311.1"/>
    </source>
</evidence>
<evidence type="ECO:0000256" key="1">
    <source>
        <dbReference type="SAM" id="MobiDB-lite"/>
    </source>
</evidence>
<organism evidence="2 3">
    <name type="scientific">Gordonia phage Hotorobo</name>
    <dbReference type="NCBI Taxonomy" id="1821554"/>
    <lineage>
        <taxon>Viruses</taxon>
        <taxon>Duplodnaviria</taxon>
        <taxon>Heunggongvirae</taxon>
        <taxon>Uroviricota</taxon>
        <taxon>Caudoviricetes</taxon>
        <taxon>Montyvirus</taxon>
        <taxon>Montyvirus monty</taxon>
    </lineage>
</organism>
<dbReference type="KEGG" id="vg:29124620"/>
<feature type="compositionally biased region" description="Pro residues" evidence="1">
    <location>
        <begin position="92"/>
        <end position="105"/>
    </location>
</feature>
<dbReference type="EMBL" id="KU963245">
    <property type="protein sequence ID" value="AMS02311.1"/>
    <property type="molecule type" value="Genomic_DNA"/>
</dbReference>
<gene>
    <name evidence="2" type="primary">18</name>
    <name evidence="2" type="ORF">SEA_HOTOROBO_18</name>
</gene>
<dbReference type="OrthoDB" id="29080at10239"/>
<proteinExistence type="predicted"/>
<dbReference type="GeneID" id="29124620"/>
<name>A0A142K878_9CAUD</name>
<feature type="region of interest" description="Disordered" evidence="1">
    <location>
        <begin position="1"/>
        <end position="105"/>
    </location>
</feature>
<dbReference type="Proteomes" id="UP000201248">
    <property type="component" value="Segment"/>
</dbReference>
<feature type="compositionally biased region" description="Basic and acidic residues" evidence="1">
    <location>
        <begin position="9"/>
        <end position="20"/>
    </location>
</feature>
<accession>A0A142K878</accession>
<dbReference type="RefSeq" id="YP_009300969.1">
    <property type="nucleotide sequence ID" value="NC_031229.1"/>
</dbReference>
<protein>
    <submittedName>
        <fullName evidence="2">Uncharacterized protein</fullName>
    </submittedName>
</protein>